<organism evidence="1 2">
    <name type="scientific">Pseudobutyrivibrio ruminis</name>
    <dbReference type="NCBI Taxonomy" id="46206"/>
    <lineage>
        <taxon>Bacteria</taxon>
        <taxon>Bacillati</taxon>
        <taxon>Bacillota</taxon>
        <taxon>Clostridia</taxon>
        <taxon>Lachnospirales</taxon>
        <taxon>Lachnospiraceae</taxon>
        <taxon>Pseudobutyrivibrio</taxon>
    </lineage>
</organism>
<dbReference type="AlphaFoldDB" id="A0A927U8N3"/>
<accession>A0A927U8N3</accession>
<evidence type="ECO:0000313" key="1">
    <source>
        <dbReference type="EMBL" id="MBE5920349.1"/>
    </source>
</evidence>
<sequence length="69" mass="8086">MGQLSQSDANSFRNELVSYLERCKKDVRENFTEMDFANADKRKQMETHISNMEKKYSGLINELNGMSFE</sequence>
<reference evidence="1" key="1">
    <citation type="submission" date="2019-04" db="EMBL/GenBank/DDBJ databases">
        <title>Evolution of Biomass-Degrading Anaerobic Consortia Revealed by Metagenomics.</title>
        <authorList>
            <person name="Peng X."/>
        </authorList>
    </citation>
    <scope>NUCLEOTIDE SEQUENCE</scope>
    <source>
        <strain evidence="1">SIG311</strain>
    </source>
</reference>
<protein>
    <submittedName>
        <fullName evidence="1">Uncharacterized protein</fullName>
    </submittedName>
</protein>
<dbReference type="EMBL" id="SVER01000030">
    <property type="protein sequence ID" value="MBE5920349.1"/>
    <property type="molecule type" value="Genomic_DNA"/>
</dbReference>
<evidence type="ECO:0000313" key="2">
    <source>
        <dbReference type="Proteomes" id="UP000766246"/>
    </source>
</evidence>
<comment type="caution">
    <text evidence="1">The sequence shown here is derived from an EMBL/GenBank/DDBJ whole genome shotgun (WGS) entry which is preliminary data.</text>
</comment>
<name>A0A927U8N3_9FIRM</name>
<gene>
    <name evidence="1" type="ORF">E7272_10980</name>
</gene>
<dbReference type="Proteomes" id="UP000766246">
    <property type="component" value="Unassembled WGS sequence"/>
</dbReference>
<proteinExistence type="predicted"/>